<protein>
    <submittedName>
        <fullName evidence="3">KH_dom_type_1 domain-containing protein</fullName>
    </submittedName>
</protein>
<feature type="compositionally biased region" description="Basic and acidic residues" evidence="1">
    <location>
        <begin position="119"/>
        <end position="134"/>
    </location>
</feature>
<name>A0A1I7TVB9_9PELO</name>
<dbReference type="STRING" id="1561998.A0A1I7TVB9"/>
<accession>A0A1I7TVB9</accession>
<dbReference type="GO" id="GO:0003723">
    <property type="term" value="F:RNA binding"/>
    <property type="evidence" value="ECO:0007669"/>
    <property type="project" value="InterPro"/>
</dbReference>
<feature type="compositionally biased region" description="Basic and acidic residues" evidence="1">
    <location>
        <begin position="610"/>
        <end position="620"/>
    </location>
</feature>
<organism evidence="2 3">
    <name type="scientific">Caenorhabditis tropicalis</name>
    <dbReference type="NCBI Taxonomy" id="1561998"/>
    <lineage>
        <taxon>Eukaryota</taxon>
        <taxon>Metazoa</taxon>
        <taxon>Ecdysozoa</taxon>
        <taxon>Nematoda</taxon>
        <taxon>Chromadorea</taxon>
        <taxon>Rhabditida</taxon>
        <taxon>Rhabditina</taxon>
        <taxon>Rhabditomorpha</taxon>
        <taxon>Rhabditoidea</taxon>
        <taxon>Rhabditidae</taxon>
        <taxon>Peloderinae</taxon>
        <taxon>Caenorhabditis</taxon>
    </lineage>
</organism>
<dbReference type="InterPro" id="IPR036612">
    <property type="entry name" value="KH_dom_type_1_sf"/>
</dbReference>
<dbReference type="WBParaSite" id="Csp11.Scaffold629.g12152.t1">
    <property type="protein sequence ID" value="Csp11.Scaffold629.g12152.t1"/>
    <property type="gene ID" value="Csp11.Scaffold629.g12152"/>
</dbReference>
<keyword evidence="2" id="KW-1185">Reference proteome</keyword>
<dbReference type="Gene3D" id="3.30.310.270">
    <property type="match status" value="1"/>
</dbReference>
<sequence length="620" mass="70511">MNEQSKEESDDASLFNPFLLTRNEYDTTTRLRMAEEMATSSDYGDHENVASIMKETNTLIQLPDRSVEGPDPDPYAQQITITGHYNDVDKARKLMREKLKVVVPQPTDHDNSFWPIKNFSEKLGENDPPNRGDSEIPVTHLRQEAAFANSSQSKSSHGSTAKSCSESSEYPARQYARLSSASESAAHSTHSLPTFQETVSQAPFPQMVMMQPFMKGLPIRADMLQFDPFAFCSLQPAMRPVVEAEHSSYRPESSCSSRAPKQSRGMQRPSSAAASTYHCSTPNYPPRAYEKFREDEVRSSPRSQSGRTSLSGDEPCSDTFDERGRQYQQQQHQKYPKDETQRWKSGSRGDIFSKRNISFNRDYRGVSNARDHELSAGTPERPPSAEQIQFQSTHHLKLKPNEIDLEHERLFTHDSPQVEQHAYSAGKHGKEMTDDDVFRQLFSNTNLKETGKRSRAVSCFIGDDPSTQLMDSDGITDYAMTQASRSIDSFKKLSGIAVGKTMLEPRSRNERDYGKINLEHKDKNQLDMNDGERYPEASSLGARQYRMDPMKLIESVRESSEQLPRIHERQFNDILNEKEKELAAFRERNSESTLVQEKLSDETSSMDCAFQREHSSENVK</sequence>
<feature type="region of interest" description="Disordered" evidence="1">
    <location>
        <begin position="245"/>
        <end position="349"/>
    </location>
</feature>
<feature type="region of interest" description="Disordered" evidence="1">
    <location>
        <begin position="587"/>
        <end position="620"/>
    </location>
</feature>
<feature type="region of interest" description="Disordered" evidence="1">
    <location>
        <begin position="110"/>
        <end position="168"/>
    </location>
</feature>
<feature type="compositionally biased region" description="Polar residues" evidence="1">
    <location>
        <begin position="148"/>
        <end position="168"/>
    </location>
</feature>
<evidence type="ECO:0000313" key="2">
    <source>
        <dbReference type="Proteomes" id="UP000095282"/>
    </source>
</evidence>
<dbReference type="Proteomes" id="UP000095282">
    <property type="component" value="Unplaced"/>
</dbReference>
<reference evidence="3" key="1">
    <citation type="submission" date="2016-11" db="UniProtKB">
        <authorList>
            <consortium name="WormBaseParasite"/>
        </authorList>
    </citation>
    <scope>IDENTIFICATION</scope>
</reference>
<dbReference type="AlphaFoldDB" id="A0A1I7TVB9"/>
<feature type="compositionally biased region" description="Polar residues" evidence="1">
    <location>
        <begin position="300"/>
        <end position="311"/>
    </location>
</feature>
<proteinExistence type="predicted"/>
<feature type="compositionally biased region" description="Basic and acidic residues" evidence="1">
    <location>
        <begin position="288"/>
        <end position="299"/>
    </location>
</feature>
<dbReference type="SUPFAM" id="SSF54791">
    <property type="entry name" value="Eukaryotic type KH-domain (KH-domain type I)"/>
    <property type="match status" value="1"/>
</dbReference>
<dbReference type="Pfam" id="PF22801">
    <property type="entry name" value="KH_GLD-3_1st"/>
    <property type="match status" value="1"/>
</dbReference>
<feature type="compositionally biased region" description="Polar residues" evidence="1">
    <location>
        <begin position="264"/>
        <end position="282"/>
    </location>
</feature>
<evidence type="ECO:0000313" key="3">
    <source>
        <dbReference type="WBParaSite" id="Csp11.Scaffold629.g12152.t1"/>
    </source>
</evidence>
<dbReference type="eggNOG" id="ENOG502T0PW">
    <property type="taxonomic scope" value="Eukaryota"/>
</dbReference>
<evidence type="ECO:0000256" key="1">
    <source>
        <dbReference type="SAM" id="MobiDB-lite"/>
    </source>
</evidence>